<dbReference type="SUPFAM" id="SSF54593">
    <property type="entry name" value="Glyoxalase/Bleomycin resistance protein/Dihydroxybiphenyl dioxygenase"/>
    <property type="match status" value="1"/>
</dbReference>
<name>A0ABM7YP16_9BURK</name>
<evidence type="ECO:0000313" key="3">
    <source>
        <dbReference type="Proteomes" id="UP001057498"/>
    </source>
</evidence>
<dbReference type="InterPro" id="IPR037523">
    <property type="entry name" value="VOC_core"/>
</dbReference>
<evidence type="ECO:0000259" key="1">
    <source>
        <dbReference type="PROSITE" id="PS51819"/>
    </source>
</evidence>
<dbReference type="EMBL" id="AP025730">
    <property type="protein sequence ID" value="BDI06247.1"/>
    <property type="molecule type" value="Genomic_DNA"/>
</dbReference>
<proteinExistence type="predicted"/>
<dbReference type="CDD" id="cd07252">
    <property type="entry name" value="BphC1-RGP6_N_like"/>
    <property type="match status" value="1"/>
</dbReference>
<evidence type="ECO:0000313" key="2">
    <source>
        <dbReference type="EMBL" id="BDI06247.1"/>
    </source>
</evidence>
<dbReference type="InterPro" id="IPR004360">
    <property type="entry name" value="Glyas_Fos-R_dOase_dom"/>
</dbReference>
<dbReference type="GO" id="GO:0051213">
    <property type="term" value="F:dioxygenase activity"/>
    <property type="evidence" value="ECO:0007669"/>
    <property type="project" value="UniProtKB-KW"/>
</dbReference>
<reference evidence="2" key="1">
    <citation type="submission" date="2022-04" db="EMBL/GenBank/DDBJ databases">
        <title>Whole genome sequence of Sphaerotilus sp. FB-5.</title>
        <authorList>
            <person name="Takeda M."/>
            <person name="Narihara S."/>
            <person name="Akimoto M."/>
            <person name="Akimoto R."/>
            <person name="Nishiyashiki S."/>
            <person name="Murakami T."/>
        </authorList>
    </citation>
    <scope>NUCLEOTIDE SEQUENCE</scope>
    <source>
        <strain evidence="2">FB-5</strain>
    </source>
</reference>
<dbReference type="CDD" id="cd07237">
    <property type="entry name" value="BphC1-RGP6_C_like"/>
    <property type="match status" value="1"/>
</dbReference>
<dbReference type="Pfam" id="PF00903">
    <property type="entry name" value="Glyoxalase"/>
    <property type="match status" value="1"/>
</dbReference>
<keyword evidence="2" id="KW-0560">Oxidoreductase</keyword>
<dbReference type="Gene3D" id="3.10.180.10">
    <property type="entry name" value="2,3-Dihydroxybiphenyl 1,2-Dioxygenase, domain 1"/>
    <property type="match status" value="2"/>
</dbReference>
<feature type="domain" description="VOC" evidence="1">
    <location>
        <begin position="142"/>
        <end position="267"/>
    </location>
</feature>
<keyword evidence="3" id="KW-1185">Reference proteome</keyword>
<dbReference type="Proteomes" id="UP001057498">
    <property type="component" value="Chromosome"/>
</dbReference>
<accession>A0ABM7YP16</accession>
<keyword evidence="2" id="KW-0223">Dioxygenase</keyword>
<dbReference type="InterPro" id="IPR029068">
    <property type="entry name" value="Glyas_Bleomycin-R_OHBP_Dase"/>
</dbReference>
<gene>
    <name evidence="2" type="primary">hsaC</name>
    <name evidence="2" type="ORF">CATMQ487_32170</name>
</gene>
<protein>
    <submittedName>
        <fullName evidence="2">Iron-dependent extradiol dioxygenase</fullName>
    </submittedName>
</protein>
<feature type="domain" description="VOC" evidence="1">
    <location>
        <begin position="5"/>
        <end position="119"/>
    </location>
</feature>
<dbReference type="PROSITE" id="PS51819">
    <property type="entry name" value="VOC"/>
    <property type="match status" value="2"/>
</dbReference>
<organism evidence="2 3">
    <name type="scientific">Sphaerotilus microaerophilus</name>
    <dbReference type="NCBI Taxonomy" id="2914710"/>
    <lineage>
        <taxon>Bacteria</taxon>
        <taxon>Pseudomonadati</taxon>
        <taxon>Pseudomonadota</taxon>
        <taxon>Betaproteobacteria</taxon>
        <taxon>Burkholderiales</taxon>
        <taxon>Sphaerotilaceae</taxon>
        <taxon>Sphaerotilus</taxon>
    </lineage>
</organism>
<sequence>MDIRGLAYVVAETTDLARWRTYAEGVLGMSTTPSPDGGLYLRMDERQFRFAIQPGLRDAYVASGWEVLGQAGFDAALATLEGAGVDFVLEDAAFCARRCVQQAASFRDPSGNRHEVVWGFQSDFERFNSPAGVSRFVTEGIGMGHTVLPAPEFAKTAAFLKDVMGFAVSDIFNFRPPGTEGVVLPIHFLHCNNGRHHSLAIAGFPVESGCVHVMVEVEDMPEVGRAIDRMRAHRVVQSATLGQHTNDRMTSFYMRTPSNFDIEYGYGGAVLDWDEHIVHEFTRVSLWGHDFTVSQQQLLNQDA</sequence>
<dbReference type="Pfam" id="PF22632">
    <property type="entry name" value="BphC_D1"/>
    <property type="match status" value="1"/>
</dbReference>